<keyword evidence="11" id="KW-0472">Membrane</keyword>
<evidence type="ECO:0000256" key="1">
    <source>
        <dbReference type="ARBA" id="ARBA00001936"/>
    </source>
</evidence>
<keyword evidence="7" id="KW-0812">Transmembrane</keyword>
<dbReference type="GO" id="GO:0008378">
    <property type="term" value="F:galactosyltransferase activity"/>
    <property type="evidence" value="ECO:0007669"/>
    <property type="project" value="TreeGrafter"/>
</dbReference>
<comment type="similarity">
    <text evidence="4">Belongs to the glycosyltransferase 31 family.</text>
</comment>
<evidence type="ECO:0000256" key="9">
    <source>
        <dbReference type="ARBA" id="ARBA00022989"/>
    </source>
</evidence>
<dbReference type="PANTHER" id="PTHR11214">
    <property type="entry name" value="BETA-1,3-N-ACETYLGLUCOSAMINYLTRANSFERASE"/>
    <property type="match status" value="1"/>
</dbReference>
<feature type="domain" description="DUF4094" evidence="14">
    <location>
        <begin position="458"/>
        <end position="534"/>
    </location>
</feature>
<dbReference type="PANTHER" id="PTHR11214:SF275">
    <property type="entry name" value="BETA-1,3-GALACTOSYLTRANSFERASE 8-RELATED"/>
    <property type="match status" value="1"/>
</dbReference>
<dbReference type="Pfam" id="PF13334">
    <property type="entry name" value="DUF4094"/>
    <property type="match status" value="1"/>
</dbReference>
<evidence type="ECO:0000259" key="14">
    <source>
        <dbReference type="Pfam" id="PF13334"/>
    </source>
</evidence>
<dbReference type="AlphaFoldDB" id="A0A6A3BZD1"/>
<keyword evidence="9" id="KW-1133">Transmembrane helix</keyword>
<protein>
    <submittedName>
        <fullName evidence="15">Putative beta-1,3-galactosyltransferase 8</fullName>
    </submittedName>
</protein>
<comment type="pathway">
    <text evidence="3">Protein modification; protein glycosylation.</text>
</comment>
<dbReference type="GO" id="GO:0000139">
    <property type="term" value="C:Golgi membrane"/>
    <property type="evidence" value="ECO:0007669"/>
    <property type="project" value="UniProtKB-SubCell"/>
</dbReference>
<gene>
    <name evidence="15" type="ORF">F3Y22_tig00020682pilonHSYRG00042</name>
</gene>
<keyword evidence="6 15" id="KW-0808">Transferase</keyword>
<evidence type="ECO:0000313" key="15">
    <source>
        <dbReference type="EMBL" id="KAE8720299.1"/>
    </source>
</evidence>
<dbReference type="Pfam" id="PF01762">
    <property type="entry name" value="Galactosyl_T"/>
    <property type="match status" value="2"/>
</dbReference>
<dbReference type="InterPro" id="IPR025298">
    <property type="entry name" value="DUF4094"/>
</dbReference>
<evidence type="ECO:0000256" key="5">
    <source>
        <dbReference type="ARBA" id="ARBA00022676"/>
    </source>
</evidence>
<evidence type="ECO:0000256" key="6">
    <source>
        <dbReference type="ARBA" id="ARBA00022679"/>
    </source>
</evidence>
<name>A0A6A3BZD1_HIBSY</name>
<organism evidence="15">
    <name type="scientific">Hibiscus syriacus</name>
    <name type="common">Rose of Sharon</name>
    <dbReference type="NCBI Taxonomy" id="106335"/>
    <lineage>
        <taxon>Eukaryota</taxon>
        <taxon>Viridiplantae</taxon>
        <taxon>Streptophyta</taxon>
        <taxon>Embryophyta</taxon>
        <taxon>Tracheophyta</taxon>
        <taxon>Spermatophyta</taxon>
        <taxon>Magnoliopsida</taxon>
        <taxon>eudicotyledons</taxon>
        <taxon>Gunneridae</taxon>
        <taxon>Pentapetalae</taxon>
        <taxon>rosids</taxon>
        <taxon>malvids</taxon>
        <taxon>Malvales</taxon>
        <taxon>Malvaceae</taxon>
        <taxon>Malvoideae</taxon>
        <taxon>Hibiscus</taxon>
    </lineage>
</organism>
<evidence type="ECO:0000256" key="8">
    <source>
        <dbReference type="ARBA" id="ARBA00022968"/>
    </source>
</evidence>
<comment type="caution">
    <text evidence="15">The sequence shown here is derived from an EMBL/GenBank/DDBJ whole genome shotgun (WGS) entry which is preliminary data.</text>
</comment>
<reference evidence="15" key="1">
    <citation type="submission" date="2019-09" db="EMBL/GenBank/DDBJ databases">
        <title>Draft genome information of white flower Hibiscus syriacus.</title>
        <authorList>
            <person name="Kim Y.-M."/>
        </authorList>
    </citation>
    <scope>NUCLEOTIDE SEQUENCE [LARGE SCALE GENOMIC DNA]</scope>
    <source>
        <strain evidence="15">YM2019G1</strain>
        <tissue evidence="15">Leaf</tissue>
    </source>
</reference>
<evidence type="ECO:0000256" key="10">
    <source>
        <dbReference type="ARBA" id="ARBA00023034"/>
    </source>
</evidence>
<proteinExistence type="inferred from homology"/>
<comment type="subcellular location">
    <subcellularLocation>
        <location evidence="2">Golgi apparatus membrane</location>
        <topology evidence="2">Single-pass type II membrane protein</topology>
    </subcellularLocation>
</comment>
<evidence type="ECO:0000256" key="13">
    <source>
        <dbReference type="SAM" id="MobiDB-lite"/>
    </source>
</evidence>
<keyword evidence="10" id="KW-0333">Golgi apparatus</keyword>
<evidence type="ECO:0000256" key="2">
    <source>
        <dbReference type="ARBA" id="ARBA00004323"/>
    </source>
</evidence>
<keyword evidence="5 15" id="KW-0328">Glycosyltransferase</keyword>
<dbReference type="EMBL" id="VEPZ02000748">
    <property type="protein sequence ID" value="KAE8720299.1"/>
    <property type="molecule type" value="Genomic_DNA"/>
</dbReference>
<keyword evidence="8" id="KW-0735">Signal-anchor</keyword>
<evidence type="ECO:0000256" key="4">
    <source>
        <dbReference type="ARBA" id="ARBA00008661"/>
    </source>
</evidence>
<accession>A0A6A3BZD1</accession>
<evidence type="ECO:0000256" key="7">
    <source>
        <dbReference type="ARBA" id="ARBA00022692"/>
    </source>
</evidence>
<evidence type="ECO:0000256" key="11">
    <source>
        <dbReference type="ARBA" id="ARBA00023136"/>
    </source>
</evidence>
<evidence type="ECO:0000256" key="3">
    <source>
        <dbReference type="ARBA" id="ARBA00004922"/>
    </source>
</evidence>
<dbReference type="UniPathway" id="UPA00378"/>
<dbReference type="InterPro" id="IPR002659">
    <property type="entry name" value="Glyco_trans_31"/>
</dbReference>
<comment type="cofactor">
    <cofactor evidence="1">
        <name>Mn(2+)</name>
        <dbReference type="ChEBI" id="CHEBI:29035"/>
    </cofactor>
</comment>
<keyword evidence="12" id="KW-0464">Manganese</keyword>
<sequence length="793" mass="89143">MVAVRQADDGFDRNLKKNTAVVGSRLTLKRRSAMNGNNFSRIDSWALIAGRWRVERWERIDDWALIAGRWERYVLWWPNGGESGRQRGPMGLSLGFGEIGNWRFLGKLGELTCVLYFLYCLIDSFVVTGRDESNETRVNLDDFVNGKNYNPIMEKGDCVEVDLSGKEDDWFVGKYPMNPGDHHSSNNQMLFNASHILSVESDPVYSQKSRKDVVVDDSFMVAARLAGDDQNDSQWKTDISMVADLTSPNKPDGTKDVSQDEHKIPDAEPIDLCMMLERNPGYESSRDSWTVDYQIDLSFIETNKSEASKCDDDKKASANHKNTIAKRNEVQGTKKAAKEARSRVLNGPTGRSKAENVSKSKKPSLVSRPITQKSKLEKEEEMRRKMEEQLIERAGIELQGEEGFNIGQKDQQQHLSVLWKHLSSPLTTVVAWIDTDSLRIELKKMRGKAVTGKVIIFMVLCLASFLAGSLITSRTWSTSHNKLGELAPDYDHKRRFVEGKAEHIMGEVSKTHKAIQSLEKTISILEMELTASRMSKSGVGGVYLQKPQSSNHTLQKVFAVIGINTAFSSRKRRDSVKATWMPTGLLVCYCKLKSLLLAGLKLRKLEREKGIVMRFVIGHSATAGGVLDKALDKEEAEYNDFLRLNHVEGYHQPGIQKIIVDDDVHVNLGMLATTVAQYRAKPRVYIGCMKFGPVRMLKLGEKYHEPEYWKFGEDGNKYFRHVTGQIYGISKNLAAYISINSSILHRFANEELSLGSWMIGLEVEHVDDLSRCCGTPPGTPSAVGSAFISVLLL</sequence>
<evidence type="ECO:0000256" key="12">
    <source>
        <dbReference type="ARBA" id="ARBA00023211"/>
    </source>
</evidence>
<feature type="region of interest" description="Disordered" evidence="13">
    <location>
        <begin position="310"/>
        <end position="380"/>
    </location>
</feature>